<proteinExistence type="predicted"/>
<dbReference type="OrthoDB" id="6637990at2"/>
<keyword evidence="2" id="KW-1185">Reference proteome</keyword>
<dbReference type="EMBL" id="FOVG01000002">
    <property type="protein sequence ID" value="SFN90163.1"/>
    <property type="molecule type" value="Genomic_DNA"/>
</dbReference>
<name>A0A1I5CT93_9GAMM</name>
<evidence type="ECO:0000313" key="2">
    <source>
        <dbReference type="Proteomes" id="UP000198968"/>
    </source>
</evidence>
<evidence type="ECO:0000313" key="1">
    <source>
        <dbReference type="EMBL" id="SFN90163.1"/>
    </source>
</evidence>
<protein>
    <submittedName>
        <fullName evidence="1">Uncharacterized protein</fullName>
    </submittedName>
</protein>
<dbReference type="AlphaFoldDB" id="A0A1I5CT93"/>
<accession>A0A1I5CT93</accession>
<gene>
    <name evidence="1" type="ORF">SAMN05428971_2455</name>
</gene>
<sequence length="318" mass="36172">MSNINLITTCTNGKNSGDKAILSLSQFSSGRTTSSVLVKSWCNAMREAISEKETLLTEDLYKGGHWAIAKAALNQYPIDLWVLSAGLGLLHHKDKIVPYKATFAAGYDESIPLYSSEFYGKSFHRTWWKEITQRSFFKTEHPTSITELMKEKRTDYFIICGSPDYINAIELDVINGLNYLVDSNKQLIIITSKKVTQRLECYLLKSNQGMADFLSCNMISLNISLARYIVKEFTERQCNDLKALSRQLSEKLNGLPKRQPKRGARRTAEEVNHYIVKLMSQQPGLSATHALRAFRDEGNSFEEKRFRAVFKTISESKP</sequence>
<organism evidence="1 2">
    <name type="scientific">Candidatus Pantoea varia</name>
    <dbReference type="NCBI Taxonomy" id="1881036"/>
    <lineage>
        <taxon>Bacteria</taxon>
        <taxon>Pseudomonadati</taxon>
        <taxon>Pseudomonadota</taxon>
        <taxon>Gammaproteobacteria</taxon>
        <taxon>Enterobacterales</taxon>
        <taxon>Erwiniaceae</taxon>
        <taxon>Pantoea</taxon>
    </lineage>
</organism>
<dbReference type="Proteomes" id="UP000198968">
    <property type="component" value="Unassembled WGS sequence"/>
</dbReference>
<reference evidence="2" key="1">
    <citation type="submission" date="2016-10" db="EMBL/GenBank/DDBJ databases">
        <authorList>
            <person name="Varghese N."/>
            <person name="Submissions S."/>
        </authorList>
    </citation>
    <scope>NUCLEOTIDE SEQUENCE [LARGE SCALE GENOMIC DNA]</scope>
    <source>
        <strain evidence="2">OV426</strain>
    </source>
</reference>
<dbReference type="RefSeq" id="WP_090964472.1">
    <property type="nucleotide sequence ID" value="NZ_FOVG01000002.1"/>
</dbReference>